<protein>
    <submittedName>
        <fullName evidence="2">Uncharacterized protein</fullName>
    </submittedName>
</protein>
<gene>
    <name evidence="2" type="ORF">L3X38_042106</name>
</gene>
<dbReference type="EMBL" id="JAJFAZ020000008">
    <property type="protein sequence ID" value="KAI5312932.1"/>
    <property type="molecule type" value="Genomic_DNA"/>
</dbReference>
<dbReference type="AlphaFoldDB" id="A0AAD4UW74"/>
<evidence type="ECO:0000313" key="3">
    <source>
        <dbReference type="Proteomes" id="UP001054821"/>
    </source>
</evidence>
<proteinExistence type="predicted"/>
<sequence>MNGSLVKLMATPTHSKYPTPMDPNPTPNPTRAITAGGDTETPAKAATEDTEDWVHGLQQCRANTMFWKNLHADIVSKIKEGQARWGVIKKRTIRARYQAQMHLLHMKAVRGRIENAPASAVIAFKESDEMAQLKQQQLESSFELFRKFAQIVDAEGKWDITVGGVMNLMGRGRRI</sequence>
<organism evidence="2 3">
    <name type="scientific">Prunus dulcis</name>
    <name type="common">Almond</name>
    <name type="synonym">Amygdalus dulcis</name>
    <dbReference type="NCBI Taxonomy" id="3755"/>
    <lineage>
        <taxon>Eukaryota</taxon>
        <taxon>Viridiplantae</taxon>
        <taxon>Streptophyta</taxon>
        <taxon>Embryophyta</taxon>
        <taxon>Tracheophyta</taxon>
        <taxon>Spermatophyta</taxon>
        <taxon>Magnoliopsida</taxon>
        <taxon>eudicotyledons</taxon>
        <taxon>Gunneridae</taxon>
        <taxon>Pentapetalae</taxon>
        <taxon>rosids</taxon>
        <taxon>fabids</taxon>
        <taxon>Rosales</taxon>
        <taxon>Rosaceae</taxon>
        <taxon>Amygdaloideae</taxon>
        <taxon>Amygdaleae</taxon>
        <taxon>Prunus</taxon>
    </lineage>
</organism>
<keyword evidence="3" id="KW-1185">Reference proteome</keyword>
<evidence type="ECO:0000313" key="2">
    <source>
        <dbReference type="EMBL" id="KAI5312932.1"/>
    </source>
</evidence>
<reference evidence="2 3" key="1">
    <citation type="journal article" date="2022" name="G3 (Bethesda)">
        <title>Whole-genome sequence and methylome profiling of the almond [Prunus dulcis (Mill.) D.A. Webb] cultivar 'Nonpareil'.</title>
        <authorList>
            <person name="D'Amico-Willman K.M."/>
            <person name="Ouma W.Z."/>
            <person name="Meulia T."/>
            <person name="Sideli G.M."/>
            <person name="Gradziel T.M."/>
            <person name="Fresnedo-Ramirez J."/>
        </authorList>
    </citation>
    <scope>NUCLEOTIDE SEQUENCE [LARGE SCALE GENOMIC DNA]</scope>
    <source>
        <strain evidence="2">Clone GOH B32 T37-40</strain>
    </source>
</reference>
<feature type="region of interest" description="Disordered" evidence="1">
    <location>
        <begin position="10"/>
        <end position="48"/>
    </location>
</feature>
<dbReference type="Proteomes" id="UP001054821">
    <property type="component" value="Chromosome 8"/>
</dbReference>
<name>A0AAD4UW74_PRUDU</name>
<comment type="caution">
    <text evidence="2">The sequence shown here is derived from an EMBL/GenBank/DDBJ whole genome shotgun (WGS) entry which is preliminary data.</text>
</comment>
<evidence type="ECO:0000256" key="1">
    <source>
        <dbReference type="SAM" id="MobiDB-lite"/>
    </source>
</evidence>
<accession>A0AAD4UW74</accession>